<evidence type="ECO:0000313" key="10">
    <source>
        <dbReference type="Proteomes" id="UP000002432"/>
    </source>
</evidence>
<evidence type="ECO:0000256" key="1">
    <source>
        <dbReference type="ARBA" id="ARBA00004117"/>
    </source>
</evidence>
<dbReference type="PROSITE" id="PS00588">
    <property type="entry name" value="FLAGELLA_BB_ROD"/>
    <property type="match status" value="1"/>
</dbReference>
<evidence type="ECO:0000256" key="4">
    <source>
        <dbReference type="ARBA" id="ARBA00023143"/>
    </source>
</evidence>
<dbReference type="EMBL" id="CP000360">
    <property type="protein sequence ID" value="ABF40657.1"/>
    <property type="molecule type" value="Genomic_DNA"/>
</dbReference>
<keyword evidence="9" id="KW-0966">Cell projection</keyword>
<comment type="subcellular location">
    <subcellularLocation>
        <location evidence="1 6">Bacterial flagellum basal body</location>
    </subcellularLocation>
</comment>
<reference evidence="9 10" key="1">
    <citation type="journal article" date="2009" name="Appl. Environ. Microbiol.">
        <title>Three genomes from the phylum Acidobacteria provide insight into the lifestyles of these microorganisms in soils.</title>
        <authorList>
            <person name="Ward N.L."/>
            <person name="Challacombe J.F."/>
            <person name="Janssen P.H."/>
            <person name="Henrissat B."/>
            <person name="Coutinho P.M."/>
            <person name="Wu M."/>
            <person name="Xie G."/>
            <person name="Haft D.H."/>
            <person name="Sait M."/>
            <person name="Badger J."/>
            <person name="Barabote R.D."/>
            <person name="Bradley B."/>
            <person name="Brettin T.S."/>
            <person name="Brinkac L.M."/>
            <person name="Bruce D."/>
            <person name="Creasy T."/>
            <person name="Daugherty S.C."/>
            <person name="Davidsen T.M."/>
            <person name="DeBoy R.T."/>
            <person name="Detter J.C."/>
            <person name="Dodson R.J."/>
            <person name="Durkin A.S."/>
            <person name="Ganapathy A."/>
            <person name="Gwinn-Giglio M."/>
            <person name="Han C.S."/>
            <person name="Khouri H."/>
            <person name="Kiss H."/>
            <person name="Kothari S.P."/>
            <person name="Madupu R."/>
            <person name="Nelson K.E."/>
            <person name="Nelson W.C."/>
            <person name="Paulsen I."/>
            <person name="Penn K."/>
            <person name="Ren Q."/>
            <person name="Rosovitz M.J."/>
            <person name="Selengut J.D."/>
            <person name="Shrivastava S."/>
            <person name="Sullivan S.A."/>
            <person name="Tapia R."/>
            <person name="Thompson L.S."/>
            <person name="Watkins K.L."/>
            <person name="Yang Q."/>
            <person name="Yu C."/>
            <person name="Zafar N."/>
            <person name="Zhou L."/>
            <person name="Kuske C.R."/>
        </authorList>
    </citation>
    <scope>NUCLEOTIDE SEQUENCE [LARGE SCALE GENOMIC DNA]</scope>
    <source>
        <strain evidence="9 10">Ellin345</strain>
    </source>
</reference>
<dbReference type="GO" id="GO:0071978">
    <property type="term" value="P:bacterial-type flagellum-dependent swarming motility"/>
    <property type="evidence" value="ECO:0007669"/>
    <property type="project" value="TreeGrafter"/>
</dbReference>
<dbReference type="PIRSF" id="PIRSF002889">
    <property type="entry name" value="Rod_FlgB"/>
    <property type="match status" value="1"/>
</dbReference>
<dbReference type="InterPro" id="IPR019776">
    <property type="entry name" value="Flagellar_basal_body_rod_CS"/>
</dbReference>
<dbReference type="PANTHER" id="PTHR30435:SF12">
    <property type="entry name" value="FLAGELLAR BASAL BODY ROD PROTEIN FLGB"/>
    <property type="match status" value="1"/>
</dbReference>
<organism evidence="9 10">
    <name type="scientific">Koribacter versatilis (strain Ellin345)</name>
    <dbReference type="NCBI Taxonomy" id="204669"/>
    <lineage>
        <taxon>Bacteria</taxon>
        <taxon>Pseudomonadati</taxon>
        <taxon>Acidobacteriota</taxon>
        <taxon>Terriglobia</taxon>
        <taxon>Terriglobales</taxon>
        <taxon>Candidatus Korobacteraceae</taxon>
        <taxon>Candidatus Korobacter</taxon>
    </lineage>
</organism>
<dbReference type="InterPro" id="IPR001444">
    <property type="entry name" value="Flag_bb_rod_N"/>
</dbReference>
<evidence type="ECO:0000256" key="2">
    <source>
        <dbReference type="ARBA" id="ARBA00009677"/>
    </source>
</evidence>
<evidence type="ECO:0000256" key="5">
    <source>
        <dbReference type="ARBA" id="ARBA00024934"/>
    </source>
</evidence>
<sequence>MPELSTELLNVAERALDVSAARQRVIANNMANVDTPGYHTRDIDFAGQLRQMLGEASGGSQTTLASRNVPGLVERPDGNNVNVERESLLMAHTQLEFNTAIQVIRSEFKRIQMAIQEQ</sequence>
<evidence type="ECO:0000256" key="3">
    <source>
        <dbReference type="ARBA" id="ARBA00014376"/>
    </source>
</evidence>
<feature type="region of interest" description="Disordered" evidence="7">
    <location>
        <begin position="56"/>
        <end position="79"/>
    </location>
</feature>
<dbReference type="HOGENOM" id="CLU_125463_3_2_0"/>
<comment type="function">
    <text evidence="5 6">Structural component of flagellum, the bacterial motility apparatus. Part of the rod structure of flagellar basal body.</text>
</comment>
<dbReference type="RefSeq" id="WP_011522459.1">
    <property type="nucleotide sequence ID" value="NC_008009.1"/>
</dbReference>
<proteinExistence type="inferred from homology"/>
<accession>Q1IR43</accession>
<dbReference type="Pfam" id="PF00460">
    <property type="entry name" value="Flg_bb_rod"/>
    <property type="match status" value="1"/>
</dbReference>
<keyword evidence="9" id="KW-0282">Flagellum</keyword>
<name>Q1IR43_KORVE</name>
<dbReference type="PANTHER" id="PTHR30435">
    <property type="entry name" value="FLAGELLAR PROTEIN"/>
    <property type="match status" value="1"/>
</dbReference>
<dbReference type="eggNOG" id="COG1815">
    <property type="taxonomic scope" value="Bacteria"/>
</dbReference>
<keyword evidence="10" id="KW-1185">Reference proteome</keyword>
<dbReference type="STRING" id="204669.Acid345_1655"/>
<evidence type="ECO:0000259" key="8">
    <source>
        <dbReference type="Pfam" id="PF00460"/>
    </source>
</evidence>
<keyword evidence="4 6" id="KW-0975">Bacterial flagellum</keyword>
<comment type="subunit">
    <text evidence="6">The basal body constitutes a major portion of the flagellar organelle and consists of a number of rings mounted on a central rod.</text>
</comment>
<feature type="domain" description="Flagellar basal body rod protein N-terminal" evidence="8">
    <location>
        <begin position="9"/>
        <end position="38"/>
    </location>
</feature>
<evidence type="ECO:0000256" key="7">
    <source>
        <dbReference type="SAM" id="MobiDB-lite"/>
    </source>
</evidence>
<evidence type="ECO:0000313" key="9">
    <source>
        <dbReference type="EMBL" id="ABF40657.1"/>
    </source>
</evidence>
<keyword evidence="9" id="KW-0969">Cilium</keyword>
<dbReference type="OrthoDB" id="9792068at2"/>
<dbReference type="AlphaFoldDB" id="Q1IR43"/>
<dbReference type="InterPro" id="IPR006300">
    <property type="entry name" value="FlgB"/>
</dbReference>
<gene>
    <name evidence="9" type="ordered locus">Acid345_1655</name>
</gene>
<dbReference type="GO" id="GO:0030694">
    <property type="term" value="C:bacterial-type flagellum basal body, rod"/>
    <property type="evidence" value="ECO:0007669"/>
    <property type="project" value="InterPro"/>
</dbReference>
<dbReference type="KEGG" id="aba:Acid345_1655"/>
<evidence type="ECO:0000256" key="6">
    <source>
        <dbReference type="PIRNR" id="PIRNR002889"/>
    </source>
</evidence>
<dbReference type="Proteomes" id="UP000002432">
    <property type="component" value="Chromosome"/>
</dbReference>
<protein>
    <recommendedName>
        <fullName evidence="3 6">Flagellar basal body rod protein FlgB</fullName>
    </recommendedName>
</protein>
<comment type="similarity">
    <text evidence="2 6">Belongs to the flagella basal body rod proteins family.</text>
</comment>
<dbReference type="EnsemblBacteria" id="ABF40657">
    <property type="protein sequence ID" value="ABF40657"/>
    <property type="gene ID" value="Acid345_1655"/>
</dbReference>